<evidence type="ECO:0000313" key="2">
    <source>
        <dbReference type="Proteomes" id="UP000054703"/>
    </source>
</evidence>
<dbReference type="Gene3D" id="3.40.710.10">
    <property type="entry name" value="DD-peptidase/beta-lactamase superfamily"/>
    <property type="match status" value="1"/>
</dbReference>
<dbReference type="EMBL" id="LNYU01000090">
    <property type="protein sequence ID" value="KTD53843.1"/>
    <property type="molecule type" value="Genomic_DNA"/>
</dbReference>
<comment type="caution">
    <text evidence="1">The sequence shown here is derived from an EMBL/GenBank/DDBJ whole genome shotgun (WGS) entry which is preliminary data.</text>
</comment>
<sequence length="60" mass="6681">MILSHQAALPNESSLPKFVPKVNVGEKFNYSGVAYQFLGEVVQNITTDKNKIEYPVIVLT</sequence>
<protein>
    <submittedName>
        <fullName evidence="1">Uncharacterized protein</fullName>
    </submittedName>
</protein>
<dbReference type="OrthoDB" id="119951at2"/>
<proteinExistence type="predicted"/>
<keyword evidence="2" id="KW-1185">Reference proteome</keyword>
<evidence type="ECO:0000313" key="1">
    <source>
        <dbReference type="EMBL" id="KTD53843.1"/>
    </source>
</evidence>
<dbReference type="RefSeq" id="WP_058515428.1">
    <property type="nucleotide sequence ID" value="NZ_CAAAIH010000036.1"/>
</dbReference>
<gene>
    <name evidence="1" type="ORF">Lsan_3507</name>
</gene>
<dbReference type="InterPro" id="IPR012338">
    <property type="entry name" value="Beta-lactam/transpept-like"/>
</dbReference>
<dbReference type="PATRIC" id="fig|45074.5.peg.3776"/>
<dbReference type="STRING" id="45074.Lsan_3507"/>
<accession>A0A0W0YBA1</accession>
<dbReference type="AlphaFoldDB" id="A0A0W0YBA1"/>
<organism evidence="1 2">
    <name type="scientific">Legionella santicrucis</name>
    <dbReference type="NCBI Taxonomy" id="45074"/>
    <lineage>
        <taxon>Bacteria</taxon>
        <taxon>Pseudomonadati</taxon>
        <taxon>Pseudomonadota</taxon>
        <taxon>Gammaproteobacteria</taxon>
        <taxon>Legionellales</taxon>
        <taxon>Legionellaceae</taxon>
        <taxon>Legionella</taxon>
    </lineage>
</organism>
<dbReference type="SUPFAM" id="SSF56601">
    <property type="entry name" value="beta-lactamase/transpeptidase-like"/>
    <property type="match status" value="1"/>
</dbReference>
<name>A0A0W0YBA1_9GAMM</name>
<dbReference type="Proteomes" id="UP000054703">
    <property type="component" value="Unassembled WGS sequence"/>
</dbReference>
<reference evidence="1 2" key="1">
    <citation type="submission" date="2015-11" db="EMBL/GenBank/DDBJ databases">
        <title>Genomic analysis of 38 Legionella species identifies large and diverse effector repertoires.</title>
        <authorList>
            <person name="Burstein D."/>
            <person name="Amaro F."/>
            <person name="Zusman T."/>
            <person name="Lifshitz Z."/>
            <person name="Cohen O."/>
            <person name="Gilbert J.A."/>
            <person name="Pupko T."/>
            <person name="Shuman H.A."/>
            <person name="Segal G."/>
        </authorList>
    </citation>
    <scope>NUCLEOTIDE SEQUENCE [LARGE SCALE GENOMIC DNA]</scope>
    <source>
        <strain evidence="1 2">SC-63-C7</strain>
    </source>
</reference>